<protein>
    <submittedName>
        <fullName evidence="1">Uncharacterized protein</fullName>
    </submittedName>
</protein>
<accession>X0VNR1</accession>
<dbReference type="AlphaFoldDB" id="X0VNR1"/>
<organism evidence="1">
    <name type="scientific">marine sediment metagenome</name>
    <dbReference type="NCBI Taxonomy" id="412755"/>
    <lineage>
        <taxon>unclassified sequences</taxon>
        <taxon>metagenomes</taxon>
        <taxon>ecological metagenomes</taxon>
    </lineage>
</organism>
<reference evidence="1" key="1">
    <citation type="journal article" date="2014" name="Front. Microbiol.">
        <title>High frequency of phylogenetically diverse reductive dehalogenase-homologous genes in deep subseafloor sedimentary metagenomes.</title>
        <authorList>
            <person name="Kawai M."/>
            <person name="Futagami T."/>
            <person name="Toyoda A."/>
            <person name="Takaki Y."/>
            <person name="Nishi S."/>
            <person name="Hori S."/>
            <person name="Arai W."/>
            <person name="Tsubouchi T."/>
            <person name="Morono Y."/>
            <person name="Uchiyama I."/>
            <person name="Ito T."/>
            <person name="Fujiyama A."/>
            <person name="Inagaki F."/>
            <person name="Takami H."/>
        </authorList>
    </citation>
    <scope>NUCLEOTIDE SEQUENCE</scope>
    <source>
        <strain evidence="1">Expedition CK06-06</strain>
    </source>
</reference>
<evidence type="ECO:0000313" key="1">
    <source>
        <dbReference type="EMBL" id="GAG12797.1"/>
    </source>
</evidence>
<sequence length="79" mass="9527">MCINRNRICVCKKAETKLKRFLKAEQVEIEKYKWDLGIQLCHDPLEDRSINDICFEWISKYAKEFRELWESKNGKVTES</sequence>
<proteinExistence type="predicted"/>
<name>X0VNR1_9ZZZZ</name>
<comment type="caution">
    <text evidence="1">The sequence shown here is derived from an EMBL/GenBank/DDBJ whole genome shotgun (WGS) entry which is preliminary data.</text>
</comment>
<dbReference type="EMBL" id="BARS01022274">
    <property type="protein sequence ID" value="GAG12797.1"/>
    <property type="molecule type" value="Genomic_DNA"/>
</dbReference>
<gene>
    <name evidence="1" type="ORF">S01H1_35636</name>
</gene>